<dbReference type="GO" id="GO:0019433">
    <property type="term" value="P:triglyceride catabolic process"/>
    <property type="evidence" value="ECO:0007669"/>
    <property type="project" value="TreeGrafter"/>
</dbReference>
<keyword evidence="3" id="KW-1133">Transmembrane helix</keyword>
<dbReference type="InParanoid" id="G4ZY05"/>
<dbReference type="PANTHER" id="PTHR12406:SF42">
    <property type="entry name" value="PNPLA DOMAIN-CONTAINING PROTEIN"/>
    <property type="match status" value="1"/>
</dbReference>
<dbReference type="SUPFAM" id="SSF52151">
    <property type="entry name" value="FabD/lysophospholipase-like"/>
    <property type="match status" value="1"/>
</dbReference>
<dbReference type="GO" id="GO:0055088">
    <property type="term" value="P:lipid homeostasis"/>
    <property type="evidence" value="ECO:0007669"/>
    <property type="project" value="TreeGrafter"/>
</dbReference>
<proteinExistence type="predicted"/>
<organism evidence="5 6">
    <name type="scientific">Phytophthora sojae (strain P6497)</name>
    <name type="common">Soybean stem and root rot agent</name>
    <name type="synonym">Phytophthora megasperma f. sp. glycines</name>
    <dbReference type="NCBI Taxonomy" id="1094619"/>
    <lineage>
        <taxon>Eukaryota</taxon>
        <taxon>Sar</taxon>
        <taxon>Stramenopiles</taxon>
        <taxon>Oomycota</taxon>
        <taxon>Peronosporomycetes</taxon>
        <taxon>Peronosporales</taxon>
        <taxon>Peronosporaceae</taxon>
        <taxon>Phytophthora</taxon>
    </lineage>
</organism>
<keyword evidence="6" id="KW-1185">Reference proteome</keyword>
<feature type="compositionally biased region" description="Low complexity" evidence="2">
    <location>
        <begin position="608"/>
        <end position="632"/>
    </location>
</feature>
<evidence type="ECO:0000259" key="4">
    <source>
        <dbReference type="Pfam" id="PF01734"/>
    </source>
</evidence>
<dbReference type="SMR" id="G4ZY05"/>
<keyword evidence="1" id="KW-0443">Lipid metabolism</keyword>
<sequence>MDSTTPLVNLPRQGRTEMQSSVFALEFVGRPNTKHRARKERRRIARLRSVLRWRRAERDLLRKLSLQQKRLRLHVDSRQCRPLPATRDTNLHVQQQLEPSPDVTAFEPTEPRNDLLHFFSGGGWLMVYMNGVCKALRELKVDERAKFIGTSAGCLAIVSLVLKSDFDEIFDSVVDDYVPAAHASWRGPFRMRDYLIDAVTRHGNANNIHELQGKVTIVYTSLSAWVARRVSRFKNPLHLLQTMVASCCATPLPLFEHGVRTITVTPNVFVPPWWSMYPPSQREMRWLYDLGYEDGLSWCVRQGLPGSESIELPTKAATYRGEWKTVVGQVVGYRSVEDAVLAMAGLLLLSEETVTSTVIRLEILLWRLVAVVAALLEWSTVLWTVLAGATLMGLAMLDQHCTLKFVVVLGAHLIVAVLKLKEACWQVHSSPHWQELRDSLGAMEKQTTTSKVGPTPQQEAMLAKWSYVYRFIVALLAVAALGANGVHVGDNPISNRAHETNHLVTADPVVDERTWVPFRALRSMDSPKQGPHDDGKHLSHDPMKGSKHNSPHRALGPAHVTPAPTTTTTKATPAPTKMTKPEATPAATTTTTKETPCHTPTSSTHKVALPPANKKPTAPATKHGKSGTSTTSNAVQRETRNLGGGEAKQQLPPNDHHSGAKQGAKNGVKHQ</sequence>
<name>G4ZY05_PHYSP</name>
<evidence type="ECO:0000313" key="6">
    <source>
        <dbReference type="Proteomes" id="UP000002640"/>
    </source>
</evidence>
<dbReference type="GeneID" id="20647305"/>
<reference evidence="5 6" key="1">
    <citation type="journal article" date="2006" name="Science">
        <title>Phytophthora genome sequences uncover evolutionary origins and mechanisms of pathogenesis.</title>
        <authorList>
            <person name="Tyler B.M."/>
            <person name="Tripathy S."/>
            <person name="Zhang X."/>
            <person name="Dehal P."/>
            <person name="Jiang R.H."/>
            <person name="Aerts A."/>
            <person name="Arredondo F.D."/>
            <person name="Baxter L."/>
            <person name="Bensasson D."/>
            <person name="Beynon J.L."/>
            <person name="Chapman J."/>
            <person name="Damasceno C.M."/>
            <person name="Dorrance A.E."/>
            <person name="Dou D."/>
            <person name="Dickerman A.W."/>
            <person name="Dubchak I.L."/>
            <person name="Garbelotto M."/>
            <person name="Gijzen M."/>
            <person name="Gordon S.G."/>
            <person name="Govers F."/>
            <person name="Grunwald N.J."/>
            <person name="Huang W."/>
            <person name="Ivors K.L."/>
            <person name="Jones R.W."/>
            <person name="Kamoun S."/>
            <person name="Krampis K."/>
            <person name="Lamour K.H."/>
            <person name="Lee M.K."/>
            <person name="McDonald W.H."/>
            <person name="Medina M."/>
            <person name="Meijer H.J."/>
            <person name="Nordberg E.K."/>
            <person name="Maclean D.J."/>
            <person name="Ospina-Giraldo M.D."/>
            <person name="Morris P.F."/>
            <person name="Phuntumart V."/>
            <person name="Putnam N.H."/>
            <person name="Rash S."/>
            <person name="Rose J.K."/>
            <person name="Sakihama Y."/>
            <person name="Salamov A.A."/>
            <person name="Savidor A."/>
            <person name="Scheuring C.F."/>
            <person name="Smith B.M."/>
            <person name="Sobral B.W."/>
            <person name="Terry A."/>
            <person name="Torto-Alalibo T.A."/>
            <person name="Win J."/>
            <person name="Xu Z."/>
            <person name="Zhang H."/>
            <person name="Grigoriev I.V."/>
            <person name="Rokhsar D.S."/>
            <person name="Boore J.L."/>
        </authorList>
    </citation>
    <scope>NUCLEOTIDE SEQUENCE [LARGE SCALE GENOMIC DNA]</scope>
    <source>
        <strain evidence="5 6">P6497</strain>
    </source>
</reference>
<evidence type="ECO:0000256" key="2">
    <source>
        <dbReference type="SAM" id="MobiDB-lite"/>
    </source>
</evidence>
<keyword evidence="3" id="KW-0812">Transmembrane</keyword>
<dbReference type="GO" id="GO:0005811">
    <property type="term" value="C:lipid droplet"/>
    <property type="evidence" value="ECO:0007669"/>
    <property type="project" value="TreeGrafter"/>
</dbReference>
<feature type="transmembrane region" description="Helical" evidence="3">
    <location>
        <begin position="364"/>
        <end position="389"/>
    </location>
</feature>
<evidence type="ECO:0000256" key="1">
    <source>
        <dbReference type="ARBA" id="ARBA00023098"/>
    </source>
</evidence>
<dbReference type="EMBL" id="JH159157">
    <property type="protein sequence ID" value="EGZ12665.1"/>
    <property type="molecule type" value="Genomic_DNA"/>
</dbReference>
<dbReference type="Pfam" id="PF01734">
    <property type="entry name" value="Patatin"/>
    <property type="match status" value="1"/>
</dbReference>
<dbReference type="Proteomes" id="UP000002640">
    <property type="component" value="Unassembled WGS sequence"/>
</dbReference>
<feature type="domain" description="PNPLA" evidence="4">
    <location>
        <begin position="119"/>
        <end position="251"/>
    </location>
</feature>
<feature type="transmembrane region" description="Helical" evidence="3">
    <location>
        <begin position="467"/>
        <end position="486"/>
    </location>
</feature>
<keyword evidence="3" id="KW-0472">Membrane</keyword>
<feature type="transmembrane region" description="Helical" evidence="3">
    <location>
        <begin position="401"/>
        <end position="420"/>
    </location>
</feature>
<feature type="region of interest" description="Disordered" evidence="2">
    <location>
        <begin position="521"/>
        <end position="671"/>
    </location>
</feature>
<dbReference type="InterPro" id="IPR016035">
    <property type="entry name" value="Acyl_Trfase/lysoPLipase"/>
</dbReference>
<feature type="compositionally biased region" description="Low complexity" evidence="2">
    <location>
        <begin position="561"/>
        <end position="601"/>
    </location>
</feature>
<dbReference type="InterPro" id="IPR033562">
    <property type="entry name" value="PLPL"/>
</dbReference>
<accession>G4ZY05</accession>
<dbReference type="PANTHER" id="PTHR12406">
    <property type="entry name" value="CALCIUM-INDEPENDENT PHOSPHOLIPASE A2 IPLA2 -RELATED"/>
    <property type="match status" value="1"/>
</dbReference>
<dbReference type="GO" id="GO:0016020">
    <property type="term" value="C:membrane"/>
    <property type="evidence" value="ECO:0007669"/>
    <property type="project" value="TreeGrafter"/>
</dbReference>
<dbReference type="GO" id="GO:0004806">
    <property type="term" value="F:triacylglycerol lipase activity"/>
    <property type="evidence" value="ECO:0007669"/>
    <property type="project" value="TreeGrafter"/>
</dbReference>
<dbReference type="KEGG" id="psoj:PHYSODRAFT_337080"/>
<evidence type="ECO:0000256" key="3">
    <source>
        <dbReference type="SAM" id="Phobius"/>
    </source>
</evidence>
<evidence type="ECO:0000313" key="5">
    <source>
        <dbReference type="EMBL" id="EGZ12665.1"/>
    </source>
</evidence>
<protein>
    <recommendedName>
        <fullName evidence="4">PNPLA domain-containing protein</fullName>
    </recommendedName>
</protein>
<dbReference type="RefSeq" id="XP_009532998.1">
    <property type="nucleotide sequence ID" value="XM_009534703.1"/>
</dbReference>
<dbReference type="AlphaFoldDB" id="G4ZY05"/>
<dbReference type="InterPro" id="IPR002641">
    <property type="entry name" value="PNPLA_dom"/>
</dbReference>
<dbReference type="GO" id="GO:0005737">
    <property type="term" value="C:cytoplasm"/>
    <property type="evidence" value="ECO:0007669"/>
    <property type="project" value="TreeGrafter"/>
</dbReference>
<feature type="compositionally biased region" description="Basic and acidic residues" evidence="2">
    <location>
        <begin position="530"/>
        <end position="544"/>
    </location>
</feature>
<gene>
    <name evidence="5" type="ORF">PHYSODRAFT_337080</name>
</gene>